<evidence type="ECO:0000313" key="4">
    <source>
        <dbReference type="Proteomes" id="UP000037460"/>
    </source>
</evidence>
<comment type="caution">
    <text evidence="3">The sequence shown here is derived from an EMBL/GenBank/DDBJ whole genome shotgun (WGS) entry which is preliminary data.</text>
</comment>
<accession>A0A0M0JED0</accession>
<dbReference type="Proteomes" id="UP000037460">
    <property type="component" value="Unassembled WGS sequence"/>
</dbReference>
<reference evidence="4" key="1">
    <citation type="journal article" date="2015" name="PLoS Genet.">
        <title>Genome Sequence and Transcriptome Analyses of Chrysochromulina tobin: Metabolic Tools for Enhanced Algal Fitness in the Prominent Order Prymnesiales (Haptophyceae).</title>
        <authorList>
            <person name="Hovde B.T."/>
            <person name="Deodato C.R."/>
            <person name="Hunsperger H.M."/>
            <person name="Ryken S.A."/>
            <person name="Yost W."/>
            <person name="Jha R.K."/>
            <person name="Patterson J."/>
            <person name="Monnat R.J. Jr."/>
            <person name="Barlow S.B."/>
            <person name="Starkenburg S.R."/>
            <person name="Cattolico R.A."/>
        </authorList>
    </citation>
    <scope>NUCLEOTIDE SEQUENCE</scope>
    <source>
        <strain evidence="4">CCMP291</strain>
    </source>
</reference>
<keyword evidence="4" id="KW-1185">Reference proteome</keyword>
<evidence type="ECO:0000256" key="1">
    <source>
        <dbReference type="SAM" id="MobiDB-lite"/>
    </source>
</evidence>
<feature type="region of interest" description="Disordered" evidence="1">
    <location>
        <begin position="55"/>
        <end position="81"/>
    </location>
</feature>
<sequence>MTHASVHTLPPTFWMTATALLSLPVVTAPVVLTDDDDKPSFKAAAAAWLRSSLFAPSPSSSPPLPKRRRLNRQERRRWRRSRATVPGAAFFFNDSASVPPVLKISVPDGPTATWTCVGLGELECPGVDELPRDSGCQVQCKGGASSRDAKGRRCPSGRAACAKLQQCVRVNTNSEGTWATLKSLKLVGSGQPSVPLRQLPWCAPIVEPKRRGYACTADHALCILLAASVTHDPFSARPIESMPAEVPVLSAKLRDYPRRRHAAVVLLSYLYDEYDALPRALAMLIDHGDEHLSAGIDVYVVPNVFHVHAVYLRYICAFYNDLPKLSVFLHGHHTSWHNTRSSPAAEKLRQMDLRAAAAKGDVYRSFNDFQECWRDGHGEWEAEMLAQRHGWAREMVGALGQPPRLKEAYCCTQFIVSADRIRRRPLSFWRQLLADLLDGEVPPVCKVSGHVLELTWGYMLGEPPDAMCRTDGWGHAGAPGEPTPQWQRLGDATQKPPNDVPDKFRPRGLSV</sequence>
<gene>
    <name evidence="3" type="ORF">Ctob_006557</name>
</gene>
<evidence type="ECO:0000256" key="2">
    <source>
        <dbReference type="SAM" id="SignalP"/>
    </source>
</evidence>
<feature type="signal peptide" evidence="2">
    <location>
        <begin position="1"/>
        <end position="33"/>
    </location>
</feature>
<dbReference type="PANTHER" id="PTHR37490:SF2">
    <property type="match status" value="1"/>
</dbReference>
<dbReference type="Pfam" id="PF11913">
    <property type="entry name" value="DUF3431"/>
    <property type="match status" value="1"/>
</dbReference>
<dbReference type="PANTHER" id="PTHR37490">
    <property type="entry name" value="EXPRESSED PROTEIN"/>
    <property type="match status" value="1"/>
</dbReference>
<protein>
    <submittedName>
        <fullName evidence="3">Uncharacterized protein</fullName>
    </submittedName>
</protein>
<dbReference type="InterPro" id="IPR021838">
    <property type="entry name" value="DUF3431"/>
</dbReference>
<dbReference type="EMBL" id="JWZX01003051">
    <property type="protein sequence ID" value="KOO24810.1"/>
    <property type="molecule type" value="Genomic_DNA"/>
</dbReference>
<evidence type="ECO:0000313" key="3">
    <source>
        <dbReference type="EMBL" id="KOO24810.1"/>
    </source>
</evidence>
<keyword evidence="2" id="KW-0732">Signal</keyword>
<feature type="chain" id="PRO_5005601824" evidence="2">
    <location>
        <begin position="34"/>
        <end position="511"/>
    </location>
</feature>
<dbReference type="OrthoDB" id="426718at2759"/>
<dbReference type="AlphaFoldDB" id="A0A0M0JED0"/>
<proteinExistence type="predicted"/>
<organism evidence="3 4">
    <name type="scientific">Chrysochromulina tobinii</name>
    <dbReference type="NCBI Taxonomy" id="1460289"/>
    <lineage>
        <taxon>Eukaryota</taxon>
        <taxon>Haptista</taxon>
        <taxon>Haptophyta</taxon>
        <taxon>Prymnesiophyceae</taxon>
        <taxon>Prymnesiales</taxon>
        <taxon>Chrysochromulinaceae</taxon>
        <taxon>Chrysochromulina</taxon>
    </lineage>
</organism>
<feature type="region of interest" description="Disordered" evidence="1">
    <location>
        <begin position="471"/>
        <end position="511"/>
    </location>
</feature>
<name>A0A0M0JED0_9EUKA</name>
<feature type="compositionally biased region" description="Basic residues" evidence="1">
    <location>
        <begin position="65"/>
        <end position="81"/>
    </location>
</feature>